<organism evidence="2 3">
    <name type="scientific">Hazenella coriacea</name>
    <dbReference type="NCBI Taxonomy" id="1179467"/>
    <lineage>
        <taxon>Bacteria</taxon>
        <taxon>Bacillati</taxon>
        <taxon>Bacillota</taxon>
        <taxon>Bacilli</taxon>
        <taxon>Bacillales</taxon>
        <taxon>Thermoactinomycetaceae</taxon>
        <taxon>Hazenella</taxon>
    </lineage>
</organism>
<reference evidence="2 3" key="1">
    <citation type="submission" date="2019-03" db="EMBL/GenBank/DDBJ databases">
        <title>Genomic Encyclopedia of Type Strains, Phase IV (KMG-IV): sequencing the most valuable type-strain genomes for metagenomic binning, comparative biology and taxonomic classification.</title>
        <authorList>
            <person name="Goeker M."/>
        </authorList>
    </citation>
    <scope>NUCLEOTIDE SEQUENCE [LARGE SCALE GENOMIC DNA]</scope>
    <source>
        <strain evidence="2 3">DSM 45707</strain>
    </source>
</reference>
<dbReference type="RefSeq" id="WP_243648675.1">
    <property type="nucleotide sequence ID" value="NZ_SMAG01000003.1"/>
</dbReference>
<keyword evidence="3" id="KW-1185">Reference proteome</keyword>
<dbReference type="AlphaFoldDB" id="A0A4R3L6A5"/>
<evidence type="ECO:0000313" key="3">
    <source>
        <dbReference type="Proteomes" id="UP000294937"/>
    </source>
</evidence>
<gene>
    <name evidence="2" type="ORF">EDD58_103377</name>
</gene>
<dbReference type="InterPro" id="IPR013422">
    <property type="entry name" value="CRISPR-assoc_prot_Cas5_N"/>
</dbReference>
<name>A0A4R3L6A5_9BACL</name>
<evidence type="ECO:0000313" key="2">
    <source>
        <dbReference type="EMBL" id="TCS94952.1"/>
    </source>
</evidence>
<protein>
    <submittedName>
        <fullName evidence="2">CRISPR-associated protein Cas5h</fullName>
    </submittedName>
</protein>
<dbReference type="InterPro" id="IPR013421">
    <property type="entry name" value="CRISPR-assoc_prot_Cas5_HALMA"/>
</dbReference>
<evidence type="ECO:0000256" key="1">
    <source>
        <dbReference type="ARBA" id="ARBA00023118"/>
    </source>
</evidence>
<dbReference type="Proteomes" id="UP000294937">
    <property type="component" value="Unassembled WGS sequence"/>
</dbReference>
<dbReference type="NCBIfam" id="TIGR02593">
    <property type="entry name" value="CRISPR_cas5"/>
    <property type="match status" value="1"/>
</dbReference>
<sequence>MIEALAFELSGKNAFFKKPDVNANVYFTYNHIPKVALLGLLGAIVGYGGYHEQKRHIERHGPTEENKYPEFYSKQQQLQVSIVPHGDRSYFAKKIQIFNNAVGYASGEVGNNLIVKEQWLDNPHWTIYVLDDGTDAYQALKEQMINRRTTYIPYLGKNDHPADIHHVRIASMRKQQEVKQVHSLFSVGDLELGGFQRKSKSTHGHGEKMYYYREHLPYVLDEKLNGYVFKEMMCTNRQVKTVKNDVTVFEVEERSIIFY</sequence>
<keyword evidence="1" id="KW-0051">Antiviral defense</keyword>
<accession>A0A4R3L6A5</accession>
<dbReference type="NCBIfam" id="TIGR02592">
    <property type="entry name" value="cas_Cas5h"/>
    <property type="match status" value="1"/>
</dbReference>
<dbReference type="GO" id="GO:0051607">
    <property type="term" value="P:defense response to virus"/>
    <property type="evidence" value="ECO:0007669"/>
    <property type="project" value="UniProtKB-KW"/>
</dbReference>
<proteinExistence type="predicted"/>
<dbReference type="EMBL" id="SMAG01000003">
    <property type="protein sequence ID" value="TCS94952.1"/>
    <property type="molecule type" value="Genomic_DNA"/>
</dbReference>
<comment type="caution">
    <text evidence="2">The sequence shown here is derived from an EMBL/GenBank/DDBJ whole genome shotgun (WGS) entry which is preliminary data.</text>
</comment>